<name>A0A5F9DFS2_RABIT</name>
<reference evidence="1" key="3">
    <citation type="submission" date="2025-09" db="UniProtKB">
        <authorList>
            <consortium name="Ensembl"/>
        </authorList>
    </citation>
    <scope>IDENTIFICATION</scope>
    <source>
        <strain evidence="1">Thorbecke</strain>
    </source>
</reference>
<reference evidence="1" key="2">
    <citation type="submission" date="2025-08" db="UniProtKB">
        <authorList>
            <consortium name="Ensembl"/>
        </authorList>
    </citation>
    <scope>IDENTIFICATION</scope>
    <source>
        <strain evidence="1">Thorbecke</strain>
    </source>
</reference>
<sequence length="78" mass="8256">MACTLDLDKGCTVEELLRGCIEAFELGSISVFLNLLHLPTVPEGQLQFPAGENLPPGQVLDLRVPGGVRLEPGAGRAD</sequence>
<protein>
    <recommendedName>
        <fullName evidence="3">RAS guanyl releasing protein 2</fullName>
    </recommendedName>
</protein>
<reference evidence="1 2" key="1">
    <citation type="journal article" date="2011" name="Nature">
        <title>A high-resolution map of human evolutionary constraint using 29 mammals.</title>
        <authorList>
            <person name="Lindblad-Toh K."/>
            <person name="Garber M."/>
            <person name="Zuk O."/>
            <person name="Lin M.F."/>
            <person name="Parker B.J."/>
            <person name="Washietl S."/>
            <person name="Kheradpour P."/>
            <person name="Ernst J."/>
            <person name="Jordan G."/>
            <person name="Mauceli E."/>
            <person name="Ward L.D."/>
            <person name="Lowe C.B."/>
            <person name="Holloway A.K."/>
            <person name="Clamp M."/>
            <person name="Gnerre S."/>
            <person name="Alfoldi J."/>
            <person name="Beal K."/>
            <person name="Chang J."/>
            <person name="Clawson H."/>
            <person name="Cuff J."/>
            <person name="Di Palma F."/>
            <person name="Fitzgerald S."/>
            <person name="Flicek P."/>
            <person name="Guttman M."/>
            <person name="Hubisz M.J."/>
            <person name="Jaffe D.B."/>
            <person name="Jungreis I."/>
            <person name="Kent W.J."/>
            <person name="Kostka D."/>
            <person name="Lara M."/>
            <person name="Martins A.L."/>
            <person name="Massingham T."/>
            <person name="Moltke I."/>
            <person name="Raney B.J."/>
            <person name="Rasmussen M.D."/>
            <person name="Robinson J."/>
            <person name="Stark A."/>
            <person name="Vilella A.J."/>
            <person name="Wen J."/>
            <person name="Xie X."/>
            <person name="Zody M.C."/>
            <person name="Baldwin J."/>
            <person name="Bloom T."/>
            <person name="Chin C.W."/>
            <person name="Heiman D."/>
            <person name="Nicol R."/>
            <person name="Nusbaum C."/>
            <person name="Young S."/>
            <person name="Wilkinson J."/>
            <person name="Worley K.C."/>
            <person name="Kovar C.L."/>
            <person name="Muzny D.M."/>
            <person name="Gibbs R.A."/>
            <person name="Cree A."/>
            <person name="Dihn H.H."/>
            <person name="Fowler G."/>
            <person name="Jhangiani S."/>
            <person name="Joshi V."/>
            <person name="Lee S."/>
            <person name="Lewis L.R."/>
            <person name="Nazareth L.V."/>
            <person name="Okwuonu G."/>
            <person name="Santibanez J."/>
            <person name="Warren W.C."/>
            <person name="Mardis E.R."/>
            <person name="Weinstock G.M."/>
            <person name="Wilson R.K."/>
            <person name="Delehaunty K."/>
            <person name="Dooling D."/>
            <person name="Fronik C."/>
            <person name="Fulton L."/>
            <person name="Fulton B."/>
            <person name="Graves T."/>
            <person name="Minx P."/>
            <person name="Sodergren E."/>
            <person name="Birney E."/>
            <person name="Margulies E.H."/>
            <person name="Herrero J."/>
            <person name="Green E.D."/>
            <person name="Haussler D."/>
            <person name="Siepel A."/>
            <person name="Goldman N."/>
            <person name="Pollard K.S."/>
            <person name="Pedersen J.S."/>
            <person name="Lander E.S."/>
            <person name="Kellis M."/>
        </authorList>
    </citation>
    <scope>NUCLEOTIDE SEQUENCE [LARGE SCALE GENOMIC DNA]</scope>
    <source>
        <strain evidence="2">Thorbecke</strain>
    </source>
</reference>
<dbReference type="Bgee" id="ENSOCUG00000034250">
    <property type="expression patterns" value="Expressed in blood and 17 other cell types or tissues"/>
</dbReference>
<dbReference type="Ensembl" id="ENSOCUT00000054698.1">
    <property type="protein sequence ID" value="ENSOCUP00000044669.1"/>
    <property type="gene ID" value="ENSOCUG00000034250.1"/>
</dbReference>
<dbReference type="GeneTree" id="ENSGT00940000160483"/>
<evidence type="ECO:0000313" key="2">
    <source>
        <dbReference type="Proteomes" id="UP000001811"/>
    </source>
</evidence>
<proteinExistence type="predicted"/>
<evidence type="ECO:0008006" key="3">
    <source>
        <dbReference type="Google" id="ProtNLM"/>
    </source>
</evidence>
<evidence type="ECO:0000313" key="1">
    <source>
        <dbReference type="Ensembl" id="ENSOCUP00000044669.1"/>
    </source>
</evidence>
<dbReference type="Proteomes" id="UP000001811">
    <property type="component" value="Unplaced"/>
</dbReference>
<dbReference type="AlphaFoldDB" id="A0A5F9DFS2"/>
<organism evidence="1 2">
    <name type="scientific">Oryctolagus cuniculus</name>
    <name type="common">Rabbit</name>
    <dbReference type="NCBI Taxonomy" id="9986"/>
    <lineage>
        <taxon>Eukaryota</taxon>
        <taxon>Metazoa</taxon>
        <taxon>Chordata</taxon>
        <taxon>Craniata</taxon>
        <taxon>Vertebrata</taxon>
        <taxon>Euteleostomi</taxon>
        <taxon>Mammalia</taxon>
        <taxon>Eutheria</taxon>
        <taxon>Euarchontoglires</taxon>
        <taxon>Glires</taxon>
        <taxon>Lagomorpha</taxon>
        <taxon>Leporidae</taxon>
        <taxon>Oryctolagus</taxon>
    </lineage>
</organism>
<keyword evidence="2" id="KW-1185">Reference proteome</keyword>
<accession>A0A5F9DFS2</accession>